<dbReference type="Proteomes" id="UP000247569">
    <property type="component" value="Unassembled WGS sequence"/>
</dbReference>
<dbReference type="RefSeq" id="WP_040729940.1">
    <property type="nucleotide sequence ID" value="NZ_QJKF01000006.1"/>
</dbReference>
<evidence type="ECO:0000313" key="4">
    <source>
        <dbReference type="Proteomes" id="UP000247569"/>
    </source>
</evidence>
<evidence type="ECO:0000256" key="2">
    <source>
        <dbReference type="SAM" id="SignalP"/>
    </source>
</evidence>
<dbReference type="AlphaFoldDB" id="A0A318JZV1"/>
<keyword evidence="2" id="KW-0732">Signal</keyword>
<accession>A0A318JZV1</accession>
<gene>
    <name evidence="3" type="ORF">DFR70_106337</name>
</gene>
<feature type="signal peptide" evidence="2">
    <location>
        <begin position="1"/>
        <end position="20"/>
    </location>
</feature>
<keyword evidence="4" id="KW-1185">Reference proteome</keyword>
<feature type="region of interest" description="Disordered" evidence="1">
    <location>
        <begin position="30"/>
        <end position="63"/>
    </location>
</feature>
<organism evidence="3 4">
    <name type="scientific">Nocardia tenerifensis</name>
    <dbReference type="NCBI Taxonomy" id="228006"/>
    <lineage>
        <taxon>Bacteria</taxon>
        <taxon>Bacillati</taxon>
        <taxon>Actinomycetota</taxon>
        <taxon>Actinomycetes</taxon>
        <taxon>Mycobacteriales</taxon>
        <taxon>Nocardiaceae</taxon>
        <taxon>Nocardia</taxon>
    </lineage>
</organism>
<sequence length="94" mass="9681">MAISKVNRAVLAVTCMAAFAFIGMGQAAAGAQPPTVQDAQSQLQGRVSSIQEDGEGEGEDAALSEGEDIVAGIQKCLDEADDFAEFQECVGDEA</sequence>
<reference evidence="3 4" key="1">
    <citation type="submission" date="2018-05" db="EMBL/GenBank/DDBJ databases">
        <title>Genomic Encyclopedia of Type Strains, Phase IV (KMG-IV): sequencing the most valuable type-strain genomes for metagenomic binning, comparative biology and taxonomic classification.</title>
        <authorList>
            <person name="Goeker M."/>
        </authorList>
    </citation>
    <scope>NUCLEOTIDE SEQUENCE [LARGE SCALE GENOMIC DNA]</scope>
    <source>
        <strain evidence="3 4">DSM 44704</strain>
    </source>
</reference>
<dbReference type="EMBL" id="QJKF01000006">
    <property type="protein sequence ID" value="PXX63277.1"/>
    <property type="molecule type" value="Genomic_DNA"/>
</dbReference>
<protein>
    <recommendedName>
        <fullName evidence="5">Secreted protein</fullName>
    </recommendedName>
</protein>
<name>A0A318JZV1_9NOCA</name>
<proteinExistence type="predicted"/>
<comment type="caution">
    <text evidence="3">The sequence shown here is derived from an EMBL/GenBank/DDBJ whole genome shotgun (WGS) entry which is preliminary data.</text>
</comment>
<evidence type="ECO:0008006" key="5">
    <source>
        <dbReference type="Google" id="ProtNLM"/>
    </source>
</evidence>
<evidence type="ECO:0000313" key="3">
    <source>
        <dbReference type="EMBL" id="PXX63277.1"/>
    </source>
</evidence>
<feature type="compositionally biased region" description="Acidic residues" evidence="1">
    <location>
        <begin position="52"/>
        <end position="63"/>
    </location>
</feature>
<feature type="compositionally biased region" description="Polar residues" evidence="1">
    <location>
        <begin position="34"/>
        <end position="51"/>
    </location>
</feature>
<feature type="chain" id="PRO_5038785818" description="Secreted protein" evidence="2">
    <location>
        <begin position="21"/>
        <end position="94"/>
    </location>
</feature>
<evidence type="ECO:0000256" key="1">
    <source>
        <dbReference type="SAM" id="MobiDB-lite"/>
    </source>
</evidence>